<proteinExistence type="predicted"/>
<evidence type="ECO:0000256" key="1">
    <source>
        <dbReference type="ARBA" id="ARBA00022908"/>
    </source>
</evidence>
<dbReference type="Proteomes" id="UP001595693">
    <property type="component" value="Unassembled WGS sequence"/>
</dbReference>
<evidence type="ECO:0000313" key="7">
    <source>
        <dbReference type="EMBL" id="MFC3937836.1"/>
    </source>
</evidence>
<accession>A0ABV8DHP4</accession>
<evidence type="ECO:0000256" key="4">
    <source>
        <dbReference type="PROSITE-ProRule" id="PRU01248"/>
    </source>
</evidence>
<dbReference type="PROSITE" id="PS51898">
    <property type="entry name" value="TYR_RECOMBINASE"/>
    <property type="match status" value="1"/>
</dbReference>
<protein>
    <submittedName>
        <fullName evidence="7">Tyrosine-type recombinase/integrase</fullName>
    </submittedName>
</protein>
<dbReference type="PROSITE" id="PS51900">
    <property type="entry name" value="CB"/>
    <property type="match status" value="1"/>
</dbReference>
<evidence type="ECO:0000256" key="2">
    <source>
        <dbReference type="ARBA" id="ARBA00023125"/>
    </source>
</evidence>
<dbReference type="Gene3D" id="1.10.443.10">
    <property type="entry name" value="Intergrase catalytic core"/>
    <property type="match status" value="1"/>
</dbReference>
<dbReference type="Pfam" id="PF00589">
    <property type="entry name" value="Phage_integrase"/>
    <property type="match status" value="1"/>
</dbReference>
<evidence type="ECO:0000313" key="8">
    <source>
        <dbReference type="Proteomes" id="UP001595693"/>
    </source>
</evidence>
<dbReference type="InterPro" id="IPR002104">
    <property type="entry name" value="Integrase_catalytic"/>
</dbReference>
<gene>
    <name evidence="7" type="ORF">ACFOW3_24725</name>
</gene>
<dbReference type="EMBL" id="JBHSAJ010000137">
    <property type="protein sequence ID" value="MFC3937836.1"/>
    <property type="molecule type" value="Genomic_DNA"/>
</dbReference>
<evidence type="ECO:0000259" key="6">
    <source>
        <dbReference type="PROSITE" id="PS51900"/>
    </source>
</evidence>
<keyword evidence="2 4" id="KW-0238">DNA-binding</keyword>
<dbReference type="SUPFAM" id="SSF56349">
    <property type="entry name" value="DNA breaking-rejoining enzymes"/>
    <property type="match status" value="1"/>
</dbReference>
<dbReference type="Gene3D" id="1.10.150.130">
    <property type="match status" value="1"/>
</dbReference>
<name>A0ABV8DHP4_9BURK</name>
<sequence>MEPTIEGAMALVLRAKGPLSPHLPAFVTSLIDHGYAVVCLRAKAWRATEFDTWLDDQGVVLAELQDAHVEAFLRRPYQPRSDCRDTPRRHEPPAIRQLLRYLRAQGLCAVPASAITPADQLAASFAQYLGHARGLASTTIGGYRTLARDFLAHRFGSDDIDLGAIRATDVIDFVRREARRLRPRGLKHVVNGLRAFLRYAQYRGDIKGSLINAVPAVAAWTTTPPLPRAISAEHARRVIDSCDQCTAVGRRDRAVLLLLARLGLRGGEVLTLLLEDIEWDTGLLRVRGKNGHQCLMPLPVDVGEAIAAYLRQGRPASLDRHVFLRTRAPHQCLLHGSDGIGSIVRNAIERTGVDTPRKGSHQFRHALAVGMLRDGASLPEIGELLRHRSQLSTSIYAKVDLAALRPLALPWPGSLS</sequence>
<organism evidence="7 8">
    <name type="scientific">Acidovorax facilis</name>
    <dbReference type="NCBI Taxonomy" id="12917"/>
    <lineage>
        <taxon>Bacteria</taxon>
        <taxon>Pseudomonadati</taxon>
        <taxon>Pseudomonadota</taxon>
        <taxon>Betaproteobacteria</taxon>
        <taxon>Burkholderiales</taxon>
        <taxon>Comamonadaceae</taxon>
        <taxon>Acidovorax</taxon>
    </lineage>
</organism>
<evidence type="ECO:0000256" key="3">
    <source>
        <dbReference type="ARBA" id="ARBA00023172"/>
    </source>
</evidence>
<dbReference type="InterPro" id="IPR050090">
    <property type="entry name" value="Tyrosine_recombinase_XerCD"/>
</dbReference>
<dbReference type="RefSeq" id="WP_156358608.1">
    <property type="nucleotide sequence ID" value="NZ_JAMXAX010000229.1"/>
</dbReference>
<comment type="caution">
    <text evidence="7">The sequence shown here is derived from an EMBL/GenBank/DDBJ whole genome shotgun (WGS) entry which is preliminary data.</text>
</comment>
<dbReference type="PANTHER" id="PTHR30349">
    <property type="entry name" value="PHAGE INTEGRASE-RELATED"/>
    <property type="match status" value="1"/>
</dbReference>
<keyword evidence="3" id="KW-0233">DNA recombination</keyword>
<keyword evidence="8" id="KW-1185">Reference proteome</keyword>
<reference evidence="8" key="1">
    <citation type="journal article" date="2019" name="Int. J. Syst. Evol. Microbiol.">
        <title>The Global Catalogue of Microorganisms (GCM) 10K type strain sequencing project: providing services to taxonomists for standard genome sequencing and annotation.</title>
        <authorList>
            <consortium name="The Broad Institute Genomics Platform"/>
            <consortium name="The Broad Institute Genome Sequencing Center for Infectious Disease"/>
            <person name="Wu L."/>
            <person name="Ma J."/>
        </authorList>
    </citation>
    <scope>NUCLEOTIDE SEQUENCE [LARGE SCALE GENOMIC DNA]</scope>
    <source>
        <strain evidence="8">CCUG 2113</strain>
    </source>
</reference>
<dbReference type="InterPro" id="IPR013762">
    <property type="entry name" value="Integrase-like_cat_sf"/>
</dbReference>
<dbReference type="PANTHER" id="PTHR30349:SF90">
    <property type="entry name" value="TYROSINE RECOMBINASE XERD"/>
    <property type="match status" value="1"/>
</dbReference>
<feature type="domain" description="Tyr recombinase" evidence="5">
    <location>
        <begin position="225"/>
        <end position="409"/>
    </location>
</feature>
<dbReference type="InterPro" id="IPR010998">
    <property type="entry name" value="Integrase_recombinase_N"/>
</dbReference>
<dbReference type="InterPro" id="IPR011010">
    <property type="entry name" value="DNA_brk_join_enz"/>
</dbReference>
<keyword evidence="1" id="KW-0229">DNA integration</keyword>
<feature type="domain" description="Core-binding (CB)" evidence="6">
    <location>
        <begin position="116"/>
        <end position="201"/>
    </location>
</feature>
<evidence type="ECO:0000259" key="5">
    <source>
        <dbReference type="PROSITE" id="PS51898"/>
    </source>
</evidence>
<dbReference type="InterPro" id="IPR044068">
    <property type="entry name" value="CB"/>
</dbReference>